<gene>
    <name evidence="1" type="ORF">COB21_03965</name>
</gene>
<dbReference type="Proteomes" id="UP000218775">
    <property type="component" value="Unassembled WGS sequence"/>
</dbReference>
<organism evidence="1 2">
    <name type="scientific">Aerophobetes bacterium</name>
    <dbReference type="NCBI Taxonomy" id="2030807"/>
    <lineage>
        <taxon>Bacteria</taxon>
        <taxon>Candidatus Aerophobota</taxon>
    </lineage>
</organism>
<dbReference type="EMBL" id="NVUK01000024">
    <property type="protein sequence ID" value="PCI76789.1"/>
    <property type="molecule type" value="Genomic_DNA"/>
</dbReference>
<reference evidence="2" key="1">
    <citation type="submission" date="2017-08" db="EMBL/GenBank/DDBJ databases">
        <title>A dynamic microbial community with high functional redundancy inhabits the cold, oxic subseafloor aquifer.</title>
        <authorList>
            <person name="Tully B.J."/>
            <person name="Wheat C.G."/>
            <person name="Glazer B.T."/>
            <person name="Huber J.A."/>
        </authorList>
    </citation>
    <scope>NUCLEOTIDE SEQUENCE [LARGE SCALE GENOMIC DNA]</scope>
</reference>
<comment type="caution">
    <text evidence="1">The sequence shown here is derived from an EMBL/GenBank/DDBJ whole genome shotgun (WGS) entry which is preliminary data.</text>
</comment>
<dbReference type="AlphaFoldDB" id="A0A2A4X3T6"/>
<proteinExistence type="predicted"/>
<evidence type="ECO:0000313" key="1">
    <source>
        <dbReference type="EMBL" id="PCI76789.1"/>
    </source>
</evidence>
<evidence type="ECO:0000313" key="2">
    <source>
        <dbReference type="Proteomes" id="UP000218775"/>
    </source>
</evidence>
<protein>
    <submittedName>
        <fullName evidence="1">Uncharacterized protein</fullName>
    </submittedName>
</protein>
<accession>A0A2A4X3T6</accession>
<name>A0A2A4X3T6_UNCAE</name>
<sequence>MRVVESKPDITGKKFRFVNFSWYANSVIKDGKELSWEPRHIDEMSVAPLDVLKALKLNGYNFESMMCFSLGNIAFNGLKDLSEQDLGLLPKTLILNRGFTSLWKVLSKFYTGMSSIWKTPLFQLCSMIRMNPDAENGLQDHVNRIAELEGGKEYLKGLSIYALEATGDIYFSGKSALDADFAQQLQDSGVGHAERKEVYAPGIGNTSQHFISLDRCLIRSSDDSSDDHYSSLKPVASVLAKDIFFKEVGDDGYHSCFVVSGNRNPPDTIIAQMIPLYMAVMDEKVKNTQSKSYADMMWDFYYYIKSAMSSSKEAPEAPEKKPLWPGA</sequence>